<evidence type="ECO:0000313" key="4">
    <source>
        <dbReference type="Proteomes" id="UP000525078"/>
    </source>
</evidence>
<reference evidence="4 5" key="1">
    <citation type="journal article" date="2020" name="bioRxiv">
        <title>Sequence and annotation of 42 cannabis genomes reveals extensive copy number variation in cannabinoid synthesis and pathogen resistance genes.</title>
        <authorList>
            <person name="Mckernan K.J."/>
            <person name="Helbert Y."/>
            <person name="Kane L.T."/>
            <person name="Ebling H."/>
            <person name="Zhang L."/>
            <person name="Liu B."/>
            <person name="Eaton Z."/>
            <person name="Mclaughlin S."/>
            <person name="Kingan S."/>
            <person name="Baybayan P."/>
            <person name="Concepcion G."/>
            <person name="Jordan M."/>
            <person name="Riva A."/>
            <person name="Barbazuk W."/>
            <person name="Harkins T."/>
        </authorList>
    </citation>
    <scope>NUCLEOTIDE SEQUENCE [LARGE SCALE GENOMIC DNA]</scope>
    <source>
        <strain evidence="4 5">cv. Jamaican Lion 4</strain>
        <strain evidence="3">Father</strain>
        <strain evidence="2">Mother</strain>
        <tissue evidence="2">Leaf</tissue>
    </source>
</reference>
<feature type="domain" description="Mon2/Sec7/BIG1-like dimerisation and cyclophilin-binding" evidence="1">
    <location>
        <begin position="34"/>
        <end position="115"/>
    </location>
</feature>
<sequence>MNLYHSRIEAKYKGANSEGDTSGLGPLHDGGSTEYSLADSESILSPLINAASSDVLKIADPVVDCVQKLIAHGYLRGEADPSGEAEGKLLSKLIESVCKCHDLGDDQMELAIVKTCYDIHFGSKNVVNQTTAKASLIQMLVIVFRRMEADSSTDGDWRRALIYCDKELPTSITNLYLTSDLASLSKAVLISSILISSISAVMSCLAQKSSISCVSFIPPISLPPTIFLPVLPRIAIFKK</sequence>
<dbReference type="Proteomes" id="UP000583929">
    <property type="component" value="Unassembled WGS sequence"/>
</dbReference>
<name>A0A7J6FLQ2_CANSA</name>
<evidence type="ECO:0000259" key="1">
    <source>
        <dbReference type="Pfam" id="PF16213"/>
    </source>
</evidence>
<evidence type="ECO:0000313" key="3">
    <source>
        <dbReference type="EMBL" id="KAF4403798.1"/>
    </source>
</evidence>
<proteinExistence type="predicted"/>
<dbReference type="EMBL" id="JAATIP010000109">
    <property type="protein sequence ID" value="KAF4371641.1"/>
    <property type="molecule type" value="Genomic_DNA"/>
</dbReference>
<comment type="caution">
    <text evidence="2">The sequence shown here is derived from an EMBL/GenBank/DDBJ whole genome shotgun (WGS) entry which is preliminary data.</text>
</comment>
<dbReference type="EMBL" id="JAATIQ010000003">
    <property type="protein sequence ID" value="KAF4403798.1"/>
    <property type="molecule type" value="Genomic_DNA"/>
</dbReference>
<dbReference type="Proteomes" id="UP000525078">
    <property type="component" value="Unassembled WGS sequence"/>
</dbReference>
<accession>A0A7J6FLQ2</accession>
<evidence type="ECO:0000313" key="5">
    <source>
        <dbReference type="Proteomes" id="UP000583929"/>
    </source>
</evidence>
<gene>
    <name evidence="2" type="ORF">F8388_008581</name>
    <name evidence="3" type="ORF">G4B88_002651</name>
</gene>
<organism evidence="2 4">
    <name type="scientific">Cannabis sativa</name>
    <name type="common">Hemp</name>
    <name type="synonym">Marijuana</name>
    <dbReference type="NCBI Taxonomy" id="3483"/>
    <lineage>
        <taxon>Eukaryota</taxon>
        <taxon>Viridiplantae</taxon>
        <taxon>Streptophyta</taxon>
        <taxon>Embryophyta</taxon>
        <taxon>Tracheophyta</taxon>
        <taxon>Spermatophyta</taxon>
        <taxon>Magnoliopsida</taxon>
        <taxon>eudicotyledons</taxon>
        <taxon>Gunneridae</taxon>
        <taxon>Pentapetalae</taxon>
        <taxon>rosids</taxon>
        <taxon>fabids</taxon>
        <taxon>Rosales</taxon>
        <taxon>Cannabaceae</taxon>
        <taxon>Cannabis</taxon>
    </lineage>
</organism>
<dbReference type="Pfam" id="PF16213">
    <property type="entry name" value="DCB"/>
    <property type="match status" value="1"/>
</dbReference>
<protein>
    <recommendedName>
        <fullName evidence="1">Mon2/Sec7/BIG1-like dimerisation and cyclophilin-binding domain-containing protein</fullName>
    </recommendedName>
</protein>
<dbReference type="InterPro" id="IPR032629">
    <property type="entry name" value="DCB_dom"/>
</dbReference>
<keyword evidence="5" id="KW-1185">Reference proteome</keyword>
<evidence type="ECO:0000313" key="2">
    <source>
        <dbReference type="EMBL" id="KAF4371641.1"/>
    </source>
</evidence>
<dbReference type="AlphaFoldDB" id="A0A7J6FLQ2"/>